<accession>A0AAD5C6Y3</accession>
<feature type="active site" description="Proton acceptor" evidence="3">
    <location>
        <position position="178"/>
    </location>
</feature>
<keyword evidence="7" id="KW-1185">Reference proteome</keyword>
<reference evidence="6" key="1">
    <citation type="submission" date="2022-06" db="EMBL/GenBank/DDBJ databases">
        <title>Uncovering the hologenomic basis of an extraordinary plant invasion.</title>
        <authorList>
            <person name="Bieker V.C."/>
            <person name="Martin M.D."/>
            <person name="Gilbert T."/>
            <person name="Hodgins K."/>
            <person name="Battlay P."/>
            <person name="Petersen B."/>
            <person name="Wilson J."/>
        </authorList>
    </citation>
    <scope>NUCLEOTIDE SEQUENCE</scope>
    <source>
        <strain evidence="6">AA19_3_7</strain>
        <tissue evidence="6">Leaf</tissue>
    </source>
</reference>
<dbReference type="Proteomes" id="UP001206925">
    <property type="component" value="Unassembled WGS sequence"/>
</dbReference>
<proteinExistence type="inferred from homology"/>
<dbReference type="PANTHER" id="PTHR32176:SF80">
    <property type="entry name" value="ACYL TRANSFERASE_ACYL HYDROLASE_LYSOPHOSPHOLIPASE-RELATED"/>
    <property type="match status" value="1"/>
</dbReference>
<dbReference type="AlphaFoldDB" id="A0AAD5C6Y3"/>
<feature type="active site" description="Nucleophile" evidence="3">
    <location>
        <position position="61"/>
    </location>
</feature>
<feature type="short sequence motif" description="GXGXXG" evidence="3">
    <location>
        <begin position="21"/>
        <end position="26"/>
    </location>
</feature>
<dbReference type="Pfam" id="PF01734">
    <property type="entry name" value="Patatin"/>
    <property type="match status" value="1"/>
</dbReference>
<comment type="domain">
    <text evidence="4">The nitrogen atoms of the two glycine residues in the GGXR motif define the oxyanion hole, and stabilize the oxyanion that forms during the nucleophilic attack by the catalytic serine during substrate cleavage.</text>
</comment>
<evidence type="ECO:0000259" key="5">
    <source>
        <dbReference type="PROSITE" id="PS51635"/>
    </source>
</evidence>
<feature type="domain" description="PNPLA" evidence="5">
    <location>
        <begin position="17"/>
        <end position="191"/>
    </location>
</feature>
<sequence>PRSPLQSPKYGNLITILSIDGGGVRGIIPGVILEFLETELQALDGENARLADYFDVIAGTSTGGIVTAMLTTPNEEGRPVFSAKDVKDFYRKHCPKIFPHDRVGEALTNVVITSFDIKLMQPVIFSSYEVLVAISEVTKEILSGSPDFFPIKPMEYGRFLVLSLGTGTSKSKEHDATDGDIVDYHLSTVFQALHSAENYLRIQDDTLEGDLTKLDLATDKNLENLVEVGEKLLMKQVSRVNLGIGIYEPYHNTTNEMALK</sequence>
<dbReference type="EMBL" id="JAMZMK010009273">
    <property type="protein sequence ID" value="KAI7736443.1"/>
    <property type="molecule type" value="Genomic_DNA"/>
</dbReference>
<comment type="caution">
    <text evidence="6">The sequence shown here is derived from an EMBL/GenBank/DDBJ whole genome shotgun (WGS) entry which is preliminary data.</text>
</comment>
<feature type="non-terminal residue" evidence="6">
    <location>
        <position position="1"/>
    </location>
</feature>
<evidence type="ECO:0000256" key="1">
    <source>
        <dbReference type="ARBA" id="ARBA00010240"/>
    </source>
</evidence>
<protein>
    <recommendedName>
        <fullName evidence="4">Patatin</fullName>
        <ecNumber evidence="4">3.1.1.-</ecNumber>
    </recommendedName>
</protein>
<feature type="non-terminal residue" evidence="6">
    <location>
        <position position="260"/>
    </location>
</feature>
<keyword evidence="3 4" id="KW-0442">Lipid degradation</keyword>
<evidence type="ECO:0000256" key="4">
    <source>
        <dbReference type="RuleBase" id="RU361262"/>
    </source>
</evidence>
<name>A0AAD5C6Y3_AMBAR</name>
<evidence type="ECO:0000313" key="7">
    <source>
        <dbReference type="Proteomes" id="UP001206925"/>
    </source>
</evidence>
<organism evidence="6 7">
    <name type="scientific">Ambrosia artemisiifolia</name>
    <name type="common">Common ragweed</name>
    <dbReference type="NCBI Taxonomy" id="4212"/>
    <lineage>
        <taxon>Eukaryota</taxon>
        <taxon>Viridiplantae</taxon>
        <taxon>Streptophyta</taxon>
        <taxon>Embryophyta</taxon>
        <taxon>Tracheophyta</taxon>
        <taxon>Spermatophyta</taxon>
        <taxon>Magnoliopsida</taxon>
        <taxon>eudicotyledons</taxon>
        <taxon>Gunneridae</taxon>
        <taxon>Pentapetalae</taxon>
        <taxon>asterids</taxon>
        <taxon>campanulids</taxon>
        <taxon>Asterales</taxon>
        <taxon>Asteraceae</taxon>
        <taxon>Asteroideae</taxon>
        <taxon>Heliantheae alliance</taxon>
        <taxon>Heliantheae</taxon>
        <taxon>Ambrosia</taxon>
    </lineage>
</organism>
<evidence type="ECO:0000256" key="3">
    <source>
        <dbReference type="PROSITE-ProRule" id="PRU01161"/>
    </source>
</evidence>
<dbReference type="PROSITE" id="PS51635">
    <property type="entry name" value="PNPLA"/>
    <property type="match status" value="1"/>
</dbReference>
<dbReference type="GO" id="GO:0004620">
    <property type="term" value="F:phospholipase activity"/>
    <property type="evidence" value="ECO:0007669"/>
    <property type="project" value="TreeGrafter"/>
</dbReference>
<evidence type="ECO:0000256" key="2">
    <source>
        <dbReference type="ARBA" id="ARBA00023098"/>
    </source>
</evidence>
<comment type="function">
    <text evidence="4">Lipolytic acyl hydrolase (LAH).</text>
</comment>
<evidence type="ECO:0000313" key="6">
    <source>
        <dbReference type="EMBL" id="KAI7736443.1"/>
    </source>
</evidence>
<dbReference type="PANTHER" id="PTHR32176">
    <property type="entry name" value="XYLOSE ISOMERASE"/>
    <property type="match status" value="1"/>
</dbReference>
<keyword evidence="2 3" id="KW-0443">Lipid metabolism</keyword>
<dbReference type="EC" id="3.1.1.-" evidence="4"/>
<dbReference type="SUPFAM" id="SSF52151">
    <property type="entry name" value="FabD/lysophospholipase-like"/>
    <property type="match status" value="1"/>
</dbReference>
<dbReference type="InterPro" id="IPR002641">
    <property type="entry name" value="PNPLA_dom"/>
</dbReference>
<dbReference type="Gene3D" id="3.40.1090.10">
    <property type="entry name" value="Cytosolic phospholipase A2 catalytic domain"/>
    <property type="match status" value="2"/>
</dbReference>
<keyword evidence="3 4" id="KW-0378">Hydrolase</keyword>
<dbReference type="InterPro" id="IPR016035">
    <property type="entry name" value="Acyl_Trfase/lysoPLipase"/>
</dbReference>
<comment type="caution">
    <text evidence="3">Lacks conserved residue(s) required for the propagation of feature annotation.</text>
</comment>
<dbReference type="GO" id="GO:0016042">
    <property type="term" value="P:lipid catabolic process"/>
    <property type="evidence" value="ECO:0007669"/>
    <property type="project" value="UniProtKB-UniRule"/>
</dbReference>
<dbReference type="GO" id="GO:0047372">
    <property type="term" value="F:monoacylglycerol lipase activity"/>
    <property type="evidence" value="ECO:0007669"/>
    <property type="project" value="TreeGrafter"/>
</dbReference>
<comment type="similarity">
    <text evidence="1 4">Belongs to the patatin family.</text>
</comment>
<feature type="short sequence motif" description="GXSXG" evidence="3">
    <location>
        <begin position="59"/>
        <end position="63"/>
    </location>
</feature>
<gene>
    <name evidence="6" type="ORF">M8C21_018301</name>
</gene>